<organism evidence="1 2">
    <name type="scientific">Thelonectria olida</name>
    <dbReference type="NCBI Taxonomy" id="1576542"/>
    <lineage>
        <taxon>Eukaryota</taxon>
        <taxon>Fungi</taxon>
        <taxon>Dikarya</taxon>
        <taxon>Ascomycota</taxon>
        <taxon>Pezizomycotina</taxon>
        <taxon>Sordariomycetes</taxon>
        <taxon>Hypocreomycetidae</taxon>
        <taxon>Hypocreales</taxon>
        <taxon>Nectriaceae</taxon>
        <taxon>Thelonectria</taxon>
    </lineage>
</organism>
<dbReference type="Gene3D" id="3.50.50.60">
    <property type="entry name" value="FAD/NAD(P)-binding domain"/>
    <property type="match status" value="1"/>
</dbReference>
<comment type="caution">
    <text evidence="1">The sequence shown here is derived from an EMBL/GenBank/DDBJ whole genome shotgun (WGS) entry which is preliminary data.</text>
</comment>
<gene>
    <name evidence="1" type="ORF">B0T10DRAFT_379433</name>
</gene>
<evidence type="ECO:0008006" key="3">
    <source>
        <dbReference type="Google" id="ProtNLM"/>
    </source>
</evidence>
<dbReference type="InterPro" id="IPR036188">
    <property type="entry name" value="FAD/NAD-bd_sf"/>
</dbReference>
<reference evidence="1 2" key="1">
    <citation type="journal article" date="2021" name="Nat. Commun.">
        <title>Genetic determinants of endophytism in the Arabidopsis root mycobiome.</title>
        <authorList>
            <person name="Mesny F."/>
            <person name="Miyauchi S."/>
            <person name="Thiergart T."/>
            <person name="Pickel B."/>
            <person name="Atanasova L."/>
            <person name="Karlsson M."/>
            <person name="Huettel B."/>
            <person name="Barry K.W."/>
            <person name="Haridas S."/>
            <person name="Chen C."/>
            <person name="Bauer D."/>
            <person name="Andreopoulos W."/>
            <person name="Pangilinan J."/>
            <person name="LaButti K."/>
            <person name="Riley R."/>
            <person name="Lipzen A."/>
            <person name="Clum A."/>
            <person name="Drula E."/>
            <person name="Henrissat B."/>
            <person name="Kohler A."/>
            <person name="Grigoriev I.V."/>
            <person name="Martin F.M."/>
            <person name="Hacquard S."/>
        </authorList>
    </citation>
    <scope>NUCLEOTIDE SEQUENCE [LARGE SCALE GENOMIC DNA]</scope>
    <source>
        <strain evidence="1 2">MPI-CAGE-CH-0241</strain>
    </source>
</reference>
<name>A0A9P8VUE0_9HYPO</name>
<accession>A0A9P8VUE0</accession>
<feature type="non-terminal residue" evidence="1">
    <location>
        <position position="80"/>
    </location>
</feature>
<dbReference type="AlphaFoldDB" id="A0A9P8VUE0"/>
<protein>
    <recommendedName>
        <fullName evidence="3">FAD dependent oxidoreductase domain-containing protein</fullName>
    </recommendedName>
</protein>
<keyword evidence="2" id="KW-1185">Reference proteome</keyword>
<sequence length="80" mass="8323">VPPSLPREKATVAAWQDPPHLTISNAQSPTLPADTDVVVIGSRITGCSVAHTLLNHTSALTLRITMLEARAAVSGATGRN</sequence>
<dbReference type="Proteomes" id="UP000777438">
    <property type="component" value="Unassembled WGS sequence"/>
</dbReference>
<proteinExistence type="predicted"/>
<evidence type="ECO:0000313" key="1">
    <source>
        <dbReference type="EMBL" id="KAH6876728.1"/>
    </source>
</evidence>
<evidence type="ECO:0000313" key="2">
    <source>
        <dbReference type="Proteomes" id="UP000777438"/>
    </source>
</evidence>
<feature type="non-terminal residue" evidence="1">
    <location>
        <position position="1"/>
    </location>
</feature>
<dbReference type="EMBL" id="JAGPYM010000033">
    <property type="protein sequence ID" value="KAH6876728.1"/>
    <property type="molecule type" value="Genomic_DNA"/>
</dbReference>
<dbReference type="OrthoDB" id="512662at2759"/>
<dbReference type="SUPFAM" id="SSF51905">
    <property type="entry name" value="FAD/NAD(P)-binding domain"/>
    <property type="match status" value="1"/>
</dbReference>